<comment type="subcellular location">
    <subcellularLocation>
        <location evidence="9">Membrane</location>
        <topology evidence="9">Single-pass type II membrane protein</topology>
    </subcellularLocation>
</comment>
<reference evidence="11 12" key="1">
    <citation type="submission" date="2020-08" db="EMBL/GenBank/DDBJ databases">
        <title>Genomic Encyclopedia of Type Strains, Phase IV (KMG-V): Genome sequencing to study the core and pangenomes of soil and plant-associated prokaryotes.</title>
        <authorList>
            <person name="Whitman W."/>
        </authorList>
    </citation>
    <scope>NUCLEOTIDE SEQUENCE [LARGE SCALE GENOMIC DNA]</scope>
    <source>
        <strain evidence="11 12">SEMIA 4013</strain>
    </source>
</reference>
<comment type="similarity">
    <text evidence="2 9">Belongs to the peptidase S26 family.</text>
</comment>
<dbReference type="PROSITE" id="PS00761">
    <property type="entry name" value="SPASE_I_3"/>
    <property type="match status" value="1"/>
</dbReference>
<comment type="catalytic activity">
    <reaction evidence="1 8">
        <text>Cleavage of hydrophobic, N-terminal signal or leader sequences from secreted and periplasmic proteins.</text>
        <dbReference type="EC" id="3.4.21.89"/>
    </reaction>
</comment>
<evidence type="ECO:0000256" key="8">
    <source>
        <dbReference type="RuleBase" id="RU003993"/>
    </source>
</evidence>
<evidence type="ECO:0000313" key="12">
    <source>
        <dbReference type="Proteomes" id="UP000518681"/>
    </source>
</evidence>
<dbReference type="InterPro" id="IPR019758">
    <property type="entry name" value="Pept_S26A_signal_pept_1_CS"/>
</dbReference>
<evidence type="ECO:0000313" key="11">
    <source>
        <dbReference type="EMBL" id="MBB6199782.1"/>
    </source>
</evidence>
<keyword evidence="6 8" id="KW-0378">Hydrolase</keyword>
<evidence type="ECO:0000259" key="10">
    <source>
        <dbReference type="Pfam" id="PF10502"/>
    </source>
</evidence>
<keyword evidence="8" id="KW-0812">Transmembrane</keyword>
<evidence type="ECO:0000256" key="7">
    <source>
        <dbReference type="PIRSR" id="PIRSR600223-1"/>
    </source>
</evidence>
<accession>A0AAW3UQF9</accession>
<protein>
    <recommendedName>
        <fullName evidence="4 8">Signal peptidase I</fullName>
        <ecNumber evidence="3 8">3.4.21.89</ecNumber>
    </recommendedName>
</protein>
<dbReference type="AlphaFoldDB" id="A0AAW3UQF9"/>
<dbReference type="EC" id="3.4.21.89" evidence="3 8"/>
<dbReference type="NCBIfam" id="TIGR02227">
    <property type="entry name" value="sigpep_I_bact"/>
    <property type="match status" value="1"/>
</dbReference>
<dbReference type="EMBL" id="JACIIK010000001">
    <property type="protein sequence ID" value="MBB6199782.1"/>
    <property type="molecule type" value="Genomic_DNA"/>
</dbReference>
<name>A0AAW3UQF9_9BURK</name>
<dbReference type="GO" id="GO:0006465">
    <property type="term" value="P:signal peptide processing"/>
    <property type="evidence" value="ECO:0007669"/>
    <property type="project" value="InterPro"/>
</dbReference>
<keyword evidence="5 8" id="KW-0645">Protease</keyword>
<dbReference type="GO" id="GO:0004252">
    <property type="term" value="F:serine-type endopeptidase activity"/>
    <property type="evidence" value="ECO:0007669"/>
    <property type="project" value="InterPro"/>
</dbReference>
<evidence type="ECO:0000256" key="9">
    <source>
        <dbReference type="RuleBase" id="RU362042"/>
    </source>
</evidence>
<gene>
    <name evidence="11" type="ORF">GGD69_000603</name>
</gene>
<dbReference type="InterPro" id="IPR036286">
    <property type="entry name" value="LexA/Signal_pep-like_sf"/>
</dbReference>
<dbReference type="Gene3D" id="2.10.109.10">
    <property type="entry name" value="Umud Fragment, subunit A"/>
    <property type="match status" value="1"/>
</dbReference>
<dbReference type="Proteomes" id="UP000518681">
    <property type="component" value="Unassembled WGS sequence"/>
</dbReference>
<feature type="domain" description="Peptidase S26" evidence="10">
    <location>
        <begin position="74"/>
        <end position="285"/>
    </location>
</feature>
<evidence type="ECO:0000256" key="1">
    <source>
        <dbReference type="ARBA" id="ARBA00000677"/>
    </source>
</evidence>
<dbReference type="PANTHER" id="PTHR43390:SF1">
    <property type="entry name" value="CHLOROPLAST PROCESSING PEPTIDASE"/>
    <property type="match status" value="1"/>
</dbReference>
<feature type="transmembrane region" description="Helical" evidence="8">
    <location>
        <begin position="73"/>
        <end position="94"/>
    </location>
</feature>
<evidence type="ECO:0000256" key="6">
    <source>
        <dbReference type="ARBA" id="ARBA00022801"/>
    </source>
</evidence>
<dbReference type="PROSITE" id="PS00501">
    <property type="entry name" value="SPASE_I_1"/>
    <property type="match status" value="1"/>
</dbReference>
<dbReference type="InterPro" id="IPR019757">
    <property type="entry name" value="Pept_S26A_signal_pept_1_Lys-AS"/>
</dbReference>
<evidence type="ECO:0000256" key="2">
    <source>
        <dbReference type="ARBA" id="ARBA00009370"/>
    </source>
</evidence>
<dbReference type="PROSITE" id="PS00760">
    <property type="entry name" value="SPASE_I_2"/>
    <property type="match status" value="1"/>
</dbReference>
<proteinExistence type="inferred from homology"/>
<evidence type="ECO:0000256" key="3">
    <source>
        <dbReference type="ARBA" id="ARBA00013208"/>
    </source>
</evidence>
<keyword evidence="8" id="KW-1133">Transmembrane helix</keyword>
<organism evidence="11 12">
    <name type="scientific">Paraburkholderia fungorum</name>
    <dbReference type="NCBI Taxonomy" id="134537"/>
    <lineage>
        <taxon>Bacteria</taxon>
        <taxon>Pseudomonadati</taxon>
        <taxon>Pseudomonadota</taxon>
        <taxon>Betaproteobacteria</taxon>
        <taxon>Burkholderiales</taxon>
        <taxon>Burkholderiaceae</taxon>
        <taxon>Paraburkholderia</taxon>
    </lineage>
</organism>
<keyword evidence="8" id="KW-0472">Membrane</keyword>
<dbReference type="SUPFAM" id="SSF51306">
    <property type="entry name" value="LexA/Signal peptidase"/>
    <property type="match status" value="1"/>
</dbReference>
<dbReference type="PRINTS" id="PR00727">
    <property type="entry name" value="LEADERPTASE"/>
</dbReference>
<dbReference type="InterPro" id="IPR019756">
    <property type="entry name" value="Pept_S26A_signal_pept_1_Ser-AS"/>
</dbReference>
<dbReference type="CDD" id="cd06530">
    <property type="entry name" value="S26_SPase_I"/>
    <property type="match status" value="1"/>
</dbReference>
<dbReference type="Pfam" id="PF10502">
    <property type="entry name" value="Peptidase_S26"/>
    <property type="match status" value="1"/>
</dbReference>
<sequence length="297" mass="33930">MNFALILFVLVILTGVAWVADKLVFMPQRRRAADAVVAEFDRQQARVGERFADENAAQTRARLRDDKLRQPWWLEYSASFFPVILVVFVVRSFVVEPFKIPSGSMVPTLLVGDFILVNKFDYGLRLPITNTKVTEGRPLERGDVVVFRYPKDESVDYIKRVIGLPGDTVAYQDKQLTINGKPVPETPLPDYLDEERLGYAKQFEEDIDGRKNAILNNPAVPPFIVGAEDYPYRDNCTYNARGVICKVPPGNYFMMGDNRDNSADSRYWGFAPDKNIVGRAFFIWMNFSDLKRIGPFH</sequence>
<dbReference type="InterPro" id="IPR019533">
    <property type="entry name" value="Peptidase_S26"/>
</dbReference>
<comment type="caution">
    <text evidence="11">The sequence shown here is derived from an EMBL/GenBank/DDBJ whole genome shotgun (WGS) entry which is preliminary data.</text>
</comment>
<dbReference type="GO" id="GO:0009003">
    <property type="term" value="F:signal peptidase activity"/>
    <property type="evidence" value="ECO:0007669"/>
    <property type="project" value="UniProtKB-EC"/>
</dbReference>
<dbReference type="RefSeq" id="WP_028199196.1">
    <property type="nucleotide sequence ID" value="NZ_CADFGE010000012.1"/>
</dbReference>
<dbReference type="PANTHER" id="PTHR43390">
    <property type="entry name" value="SIGNAL PEPTIDASE I"/>
    <property type="match status" value="1"/>
</dbReference>
<dbReference type="GO" id="GO:0016020">
    <property type="term" value="C:membrane"/>
    <property type="evidence" value="ECO:0007669"/>
    <property type="project" value="UniProtKB-SubCell"/>
</dbReference>
<evidence type="ECO:0000256" key="4">
    <source>
        <dbReference type="ARBA" id="ARBA00019232"/>
    </source>
</evidence>
<feature type="active site" evidence="7">
    <location>
        <position position="104"/>
    </location>
</feature>
<dbReference type="InterPro" id="IPR000223">
    <property type="entry name" value="Pept_S26A_signal_pept_1"/>
</dbReference>
<feature type="active site" evidence="7">
    <location>
        <position position="159"/>
    </location>
</feature>
<evidence type="ECO:0000256" key="5">
    <source>
        <dbReference type="ARBA" id="ARBA00022670"/>
    </source>
</evidence>